<evidence type="ECO:0000256" key="8">
    <source>
        <dbReference type="ARBA" id="ARBA00022490"/>
    </source>
</evidence>
<dbReference type="GeneID" id="54486584"/>
<comment type="function">
    <text evidence="1">The complex LTO1:YAE1 may function as a target specific adapter that probably recruits apo-RPLI1 to the cytosolic iron-sulfur protein assembly (CIA) complex machinery. May be required for biogenesis of the large ribosomal subunit and initiation of translation.</text>
</comment>
<dbReference type="InterPro" id="IPR038881">
    <property type="entry name" value="Yae1-like"/>
</dbReference>
<dbReference type="RefSeq" id="XP_033599845.1">
    <property type="nucleotide sequence ID" value="XM_033745530.1"/>
</dbReference>
<feature type="domain" description="Essential protein Yae1 N-terminal" evidence="10">
    <location>
        <begin position="91"/>
        <end position="128"/>
    </location>
</feature>
<comment type="subunit">
    <text evidence="5">May form a complex with LTO1.</text>
</comment>
<evidence type="ECO:0000256" key="6">
    <source>
        <dbReference type="ARBA" id="ARBA00017286"/>
    </source>
</evidence>
<evidence type="ECO:0000256" key="7">
    <source>
        <dbReference type="ARBA" id="ARBA00018400"/>
    </source>
</evidence>
<evidence type="ECO:0000256" key="2">
    <source>
        <dbReference type="ARBA" id="ARBA00004123"/>
    </source>
</evidence>
<organism evidence="11 12">
    <name type="scientific">Pseudovirgaria hyperparasitica</name>
    <dbReference type="NCBI Taxonomy" id="470096"/>
    <lineage>
        <taxon>Eukaryota</taxon>
        <taxon>Fungi</taxon>
        <taxon>Dikarya</taxon>
        <taxon>Ascomycota</taxon>
        <taxon>Pezizomycotina</taxon>
        <taxon>Dothideomycetes</taxon>
        <taxon>Dothideomycetes incertae sedis</taxon>
        <taxon>Acrospermales</taxon>
        <taxon>Acrospermaceae</taxon>
        <taxon>Pseudovirgaria</taxon>
    </lineage>
</organism>
<evidence type="ECO:0000313" key="12">
    <source>
        <dbReference type="Proteomes" id="UP000799437"/>
    </source>
</evidence>
<dbReference type="PANTHER" id="PTHR18829:SF0">
    <property type="entry name" value="PROTEIN YAE1 HOMOLOG"/>
    <property type="match status" value="1"/>
</dbReference>
<gene>
    <name evidence="11" type="ORF">EJ05DRAFT_486453</name>
</gene>
<dbReference type="Pfam" id="PF09811">
    <property type="entry name" value="Yae1_N"/>
    <property type="match status" value="1"/>
</dbReference>
<dbReference type="GO" id="GO:0005634">
    <property type="term" value="C:nucleus"/>
    <property type="evidence" value="ECO:0007669"/>
    <property type="project" value="UniProtKB-SubCell"/>
</dbReference>
<keyword evidence="8" id="KW-0963">Cytoplasm</keyword>
<sequence>MIISSHLVLKSPPTLTMIRDDAPTSYRDRADILMGSSRSSDEGHAIHVQDEPQRIDTDDIFEDSPGHAGPDTVSAEVSEIPSLRRLHETAGYREGVTASKANHLQDGFDEGFALGAEMGVRAGWILGCFDGITKALACRAAVPSGVDDASPSTMAQDVKGDVDESIRLSASARDELRLEMLFGSEWINEEGMWKWEVPEDGDITFKEVAACHPVLAKWNAILNKTARQYQVHLAFPSADGIDEA</sequence>
<reference evidence="11" key="1">
    <citation type="journal article" date="2020" name="Stud. Mycol.">
        <title>101 Dothideomycetes genomes: a test case for predicting lifestyles and emergence of pathogens.</title>
        <authorList>
            <person name="Haridas S."/>
            <person name="Albert R."/>
            <person name="Binder M."/>
            <person name="Bloem J."/>
            <person name="Labutti K."/>
            <person name="Salamov A."/>
            <person name="Andreopoulos B."/>
            <person name="Baker S."/>
            <person name="Barry K."/>
            <person name="Bills G."/>
            <person name="Bluhm B."/>
            <person name="Cannon C."/>
            <person name="Castanera R."/>
            <person name="Culley D."/>
            <person name="Daum C."/>
            <person name="Ezra D."/>
            <person name="Gonzalez J."/>
            <person name="Henrissat B."/>
            <person name="Kuo A."/>
            <person name="Liang C."/>
            <person name="Lipzen A."/>
            <person name="Lutzoni F."/>
            <person name="Magnuson J."/>
            <person name="Mondo S."/>
            <person name="Nolan M."/>
            <person name="Ohm R."/>
            <person name="Pangilinan J."/>
            <person name="Park H.-J."/>
            <person name="Ramirez L."/>
            <person name="Alfaro M."/>
            <person name="Sun H."/>
            <person name="Tritt A."/>
            <person name="Yoshinaga Y."/>
            <person name="Zwiers L.-H."/>
            <person name="Turgeon B."/>
            <person name="Goodwin S."/>
            <person name="Spatafora J."/>
            <person name="Crous P."/>
            <person name="Grigoriev I."/>
        </authorList>
    </citation>
    <scope>NUCLEOTIDE SEQUENCE</scope>
    <source>
        <strain evidence="11">CBS 121739</strain>
    </source>
</reference>
<evidence type="ECO:0000256" key="1">
    <source>
        <dbReference type="ARBA" id="ARBA00003836"/>
    </source>
</evidence>
<keyword evidence="9" id="KW-0539">Nucleus</keyword>
<evidence type="ECO:0000256" key="9">
    <source>
        <dbReference type="ARBA" id="ARBA00023242"/>
    </source>
</evidence>
<dbReference type="PANTHER" id="PTHR18829">
    <property type="entry name" value="PROTEIN YAE1 HOMOLOG"/>
    <property type="match status" value="1"/>
</dbReference>
<dbReference type="InterPro" id="IPR019191">
    <property type="entry name" value="Essential_protein_Yae1_N"/>
</dbReference>
<comment type="similarity">
    <text evidence="4">Belongs to the YAE1 family.</text>
</comment>
<comment type="subcellular location">
    <subcellularLocation>
        <location evidence="3">Cytoplasm</location>
    </subcellularLocation>
    <subcellularLocation>
        <location evidence="2">Nucleus</location>
    </subcellularLocation>
</comment>
<dbReference type="OrthoDB" id="20086at2759"/>
<evidence type="ECO:0000256" key="5">
    <source>
        <dbReference type="ARBA" id="ARBA00011427"/>
    </source>
</evidence>
<evidence type="ECO:0000256" key="4">
    <source>
        <dbReference type="ARBA" id="ARBA00007096"/>
    </source>
</evidence>
<proteinExistence type="inferred from homology"/>
<accession>A0A6A6W5T8</accession>
<evidence type="ECO:0000313" key="11">
    <source>
        <dbReference type="EMBL" id="KAF2757394.1"/>
    </source>
</evidence>
<dbReference type="GO" id="GO:0005737">
    <property type="term" value="C:cytoplasm"/>
    <property type="evidence" value="ECO:0007669"/>
    <property type="project" value="UniProtKB-SubCell"/>
</dbReference>
<evidence type="ECO:0000256" key="3">
    <source>
        <dbReference type="ARBA" id="ARBA00004496"/>
    </source>
</evidence>
<keyword evidence="12" id="KW-1185">Reference proteome</keyword>
<dbReference type="Proteomes" id="UP000799437">
    <property type="component" value="Unassembled WGS sequence"/>
</dbReference>
<name>A0A6A6W5T8_9PEZI</name>
<evidence type="ECO:0000259" key="10">
    <source>
        <dbReference type="Pfam" id="PF09811"/>
    </source>
</evidence>
<dbReference type="EMBL" id="ML996573">
    <property type="protein sequence ID" value="KAF2757394.1"/>
    <property type="molecule type" value="Genomic_DNA"/>
</dbReference>
<protein>
    <recommendedName>
        <fullName evidence="7">Protein YAE1</fullName>
    </recommendedName>
    <alternativeName>
        <fullName evidence="6">Protein yae1</fullName>
    </alternativeName>
</protein>
<dbReference type="AlphaFoldDB" id="A0A6A6W5T8"/>